<comment type="caution">
    <text evidence="1">The sequence shown here is derived from an EMBL/GenBank/DDBJ whole genome shotgun (WGS) entry which is preliminary data.</text>
</comment>
<dbReference type="AlphaFoldDB" id="A0A1R4HT15"/>
<evidence type="ECO:0000313" key="1">
    <source>
        <dbReference type="EMBL" id="SJN10672.1"/>
    </source>
</evidence>
<dbReference type="EMBL" id="FUKM01000015">
    <property type="protein sequence ID" value="SJN10672.1"/>
    <property type="molecule type" value="Genomic_DNA"/>
</dbReference>
<proteinExistence type="predicted"/>
<organism evidence="1 2">
    <name type="scientific">Halomonas citrativorans</name>
    <dbReference type="NCBI Taxonomy" id="2742612"/>
    <lineage>
        <taxon>Bacteria</taxon>
        <taxon>Pseudomonadati</taxon>
        <taxon>Pseudomonadota</taxon>
        <taxon>Gammaproteobacteria</taxon>
        <taxon>Oceanospirillales</taxon>
        <taxon>Halomonadaceae</taxon>
        <taxon>Halomonas</taxon>
    </lineage>
</organism>
<accession>A0A1R4HT15</accession>
<reference evidence="1 2" key="1">
    <citation type="submission" date="2017-02" db="EMBL/GenBank/DDBJ databases">
        <authorList>
            <person name="Dridi B."/>
        </authorList>
    </citation>
    <scope>NUCLEOTIDE SEQUENCE [LARGE SCALE GENOMIC DNA]</scope>
    <source>
        <strain evidence="1 2">JB380</strain>
    </source>
</reference>
<evidence type="ECO:0000313" key="2">
    <source>
        <dbReference type="Proteomes" id="UP000196331"/>
    </source>
</evidence>
<dbReference type="Proteomes" id="UP000196331">
    <property type="component" value="Unassembled WGS sequence"/>
</dbReference>
<gene>
    <name evidence="1" type="ORF">CZ787_04205</name>
</gene>
<protein>
    <submittedName>
        <fullName evidence="1">Uncharacterized protein</fullName>
    </submittedName>
</protein>
<name>A0A1R4HT15_9GAMM</name>
<sequence length="343" mass="39740">MASLLSRFFILTFITIIWQGYVMADNFENRYNAYIHTEGSAWSLRINDIFVRNNDKVAYSDASPNIGMHLREGENTLSLLFSPVTGQDAETGEYNYSLHDGVLIDIALGRNQWTTGERERIHLVRMRYNEEEGQFEHLENTAGGEEQVLNQPHLRSDGRPQLSEFENIIFGGGWTLDGYRLDITFTVDDPIPSAHWEKDAIELEDTPELRRELREAYQNIHGMIDRNDAEAIFREVEPVWGRTAYMLTERESARAFIENTHNGLAAFKRVRPDGEELLPLYWEDNPQDDQVEFMANNRLVRIRPTPILWEHPPSGSKRYASFPVVFYKSKGGEWRVARILVDI</sequence>